<comment type="similarity">
    <text evidence="1">Belongs to the vertnin family.</text>
</comment>
<feature type="domain" description="OTU" evidence="3">
    <location>
        <begin position="69"/>
        <end position="210"/>
    </location>
</feature>
<comment type="caution">
    <text evidence="4">The sequence shown here is derived from an EMBL/GenBank/DDBJ whole genome shotgun (WGS) entry which is preliminary data.</text>
</comment>
<sequence length="470" mass="53333">MTQLQEFLTATKAFLALKPSLENIKAFMSLSDMQIRLQFDLSVVNIRKPRNVAVDVSAALFLPDEYKHLICGVTTGDGACLFNAASLFLVANESLSLILRAATVHELLSYPEFYLRLPVFMTDWPWSNAALNANNQNDPDNSQYRKASIYKNEVADFCAPNAYSPLLAVYGLASAISRPINSIYPPNSESPYHQLILPRQVNHFQPPINIMWVNIVITTQAEFTAWINSSLPMAGLAPVKELEVKIEAGKEIRYKSLDDIKIVLERDEAANLVTTDHCWKDSYTSHYWLRQIIRRKGLFPQVAISIDRTRELENSLKKYFHCSGCIDKRTSTAGLFCIAKQELKEKTETIHLHIQSLENRRCCVHHTGICYGQMRGLSAALLREKDALPRQLRAERLEAIPLQQRLTGNRQDVPSPQAARKLKQTGINNKNDYTVGERFHASISIINENEKLKYAEDNSEKAEKDRKLRG</sequence>
<gene>
    <name evidence="4" type="ORF">POCULU_LOCUS9370</name>
</gene>
<evidence type="ECO:0000256" key="1">
    <source>
        <dbReference type="ARBA" id="ARBA00007290"/>
    </source>
</evidence>
<dbReference type="InterPro" id="IPR003323">
    <property type="entry name" value="OTU_dom"/>
</dbReference>
<dbReference type="AlphaFoldDB" id="A0A9N9DLH6"/>
<dbReference type="PANTHER" id="PTHR16081:SF0">
    <property type="entry name" value="VERTNIN"/>
    <property type="match status" value="1"/>
</dbReference>
<keyword evidence="5" id="KW-1185">Reference proteome</keyword>
<organism evidence="4 5">
    <name type="scientific">Paraglomus occultum</name>
    <dbReference type="NCBI Taxonomy" id="144539"/>
    <lineage>
        <taxon>Eukaryota</taxon>
        <taxon>Fungi</taxon>
        <taxon>Fungi incertae sedis</taxon>
        <taxon>Mucoromycota</taxon>
        <taxon>Glomeromycotina</taxon>
        <taxon>Glomeromycetes</taxon>
        <taxon>Paraglomerales</taxon>
        <taxon>Paraglomeraceae</taxon>
        <taxon>Paraglomus</taxon>
    </lineage>
</organism>
<proteinExistence type="inferred from homology"/>
<reference evidence="4" key="1">
    <citation type="submission" date="2021-06" db="EMBL/GenBank/DDBJ databases">
        <authorList>
            <person name="Kallberg Y."/>
            <person name="Tangrot J."/>
            <person name="Rosling A."/>
        </authorList>
    </citation>
    <scope>NUCLEOTIDE SEQUENCE</scope>
    <source>
        <strain evidence="4">IA702</strain>
    </source>
</reference>
<dbReference type="PANTHER" id="PTHR16081">
    <property type="entry name" value="VERTNIN"/>
    <property type="match status" value="1"/>
</dbReference>
<dbReference type="PROSITE" id="PS50802">
    <property type="entry name" value="OTU"/>
    <property type="match status" value="1"/>
</dbReference>
<protein>
    <recommendedName>
        <fullName evidence="2">Vertnin</fullName>
    </recommendedName>
</protein>
<dbReference type="EMBL" id="CAJVPJ010003444">
    <property type="protein sequence ID" value="CAG8640123.1"/>
    <property type="molecule type" value="Genomic_DNA"/>
</dbReference>
<dbReference type="OrthoDB" id="2421113at2759"/>
<dbReference type="Proteomes" id="UP000789572">
    <property type="component" value="Unassembled WGS sequence"/>
</dbReference>
<evidence type="ECO:0000256" key="2">
    <source>
        <dbReference type="ARBA" id="ARBA00020188"/>
    </source>
</evidence>
<evidence type="ECO:0000313" key="5">
    <source>
        <dbReference type="Proteomes" id="UP000789572"/>
    </source>
</evidence>
<dbReference type="CDD" id="cd22791">
    <property type="entry name" value="OTU_VRTN"/>
    <property type="match status" value="1"/>
</dbReference>
<dbReference type="InterPro" id="IPR038822">
    <property type="entry name" value="Vertnin-like"/>
</dbReference>
<dbReference type="GO" id="GO:0000785">
    <property type="term" value="C:chromatin"/>
    <property type="evidence" value="ECO:0007669"/>
    <property type="project" value="TreeGrafter"/>
</dbReference>
<name>A0A9N9DLH6_9GLOM</name>
<dbReference type="GO" id="GO:0006357">
    <property type="term" value="P:regulation of transcription by RNA polymerase II"/>
    <property type="evidence" value="ECO:0007669"/>
    <property type="project" value="TreeGrafter"/>
</dbReference>
<evidence type="ECO:0000313" key="4">
    <source>
        <dbReference type="EMBL" id="CAG8640123.1"/>
    </source>
</evidence>
<dbReference type="InterPro" id="IPR047273">
    <property type="entry name" value="VRTN_OTU_dom"/>
</dbReference>
<accession>A0A9N9DLH6</accession>
<evidence type="ECO:0000259" key="3">
    <source>
        <dbReference type="PROSITE" id="PS50802"/>
    </source>
</evidence>
<feature type="non-terminal residue" evidence="4">
    <location>
        <position position="1"/>
    </location>
</feature>